<feature type="compositionally biased region" description="Basic and acidic residues" evidence="1">
    <location>
        <begin position="1267"/>
        <end position="1277"/>
    </location>
</feature>
<feature type="region of interest" description="Disordered" evidence="1">
    <location>
        <begin position="1457"/>
        <end position="1484"/>
    </location>
</feature>
<feature type="compositionally biased region" description="Acidic residues" evidence="1">
    <location>
        <begin position="568"/>
        <end position="580"/>
    </location>
</feature>
<feature type="compositionally biased region" description="Polar residues" evidence="1">
    <location>
        <begin position="1284"/>
        <end position="1294"/>
    </location>
</feature>
<evidence type="ECO:0000256" key="1">
    <source>
        <dbReference type="SAM" id="MobiDB-lite"/>
    </source>
</evidence>
<sequence>MSSSAFATPGLPPAVSISGHPTRCTYTPFWSPQSAPAGFLTQGSWAGSSVVSRLASFPSSAALFASFLREQSLFEEKHALGASVAPSHRRRVRQVKVGGRGPSKKTARGGHRKGESDEGGEPAASSVGAGAFSVGRRFLKREVVNALDAAYFYDLFEGEPLAAAETQRWCRCAPARGSFHEDSEDEEVLVCSPADAAEGRGRTGRKRSRDPRPRSLDGRGREGDSPEDSERESDASNSDQALRIRGPLAPVPPDSSESARPRPSRCEVYRQRLARASCEGGRVALPLLLTPFGPRLDALQLSALRCDVADAGFLSLGSGSKRARPQETRRPRRLDKRSRRGPARATLGEDGDLSEEESSGDDFCLPREADSDASCADHEGAETPQSARAHRGARRSPVAPASRCSFFRRPGFGAAAVRMQPRRLLEFRPRAFWSDASEGDDSGERGHGLPRPAKPARRVTERTLVSGGVEEGAGDGAARASCRHLQLPSPSASFWYSAPSSLRGREAARRRREAIARGLEEEQRDERAAGRRLLEVRVDDKHPLRKWVFARNSAGVALGALRLEESEELTSAAEDEDDASGQEAPRQAQRVTQRGVVQTLVYEHLVDIKYGGRKRLEGLPSAVDPRAAAAARDRPRHEATPASSLRPHSVCRSCGCPVRPSSHGREAAARAEPSARSSAASCPFVAPLRSWWAPGDFVVSASWSGADSGELAMLSADQTVKLWRAERPAEVSASFVLPSAATALRGDAPAAATALGSSQARATGRLRWSRTDASEEAIQSLAFDPHSPSSLLLAGQCLWRRDLRTKASLLRLFPAPAPTPPTYGAWPYRLTSLFSLRWKSPSLFSAFSCLAPHPRHPTLLATVHGASDSLLLFDLRAAHAPLTRLTLQASSNLLGARYRSLQWMSHTSASSSALSSLPHTAALSPSSTFDLLSAFCWRSADVVVSSFRFSANALAPFPSPAEALLSPEERRFLGVEGPAASSGVSAYSRAKGDRCCSAGVEDDARCERRLPHGRGRKRVEAGLAAGDAGLDESGAEEAEEGRQMDRSSTASSHEASRRKRRRGAQNGEGPAGQALPAVWGCRAMRDDQLEISWQVDVPLFAGGHTPADSRRRFPLTAFPSFQAHRLAAIPSYKGKPRFAFSRPASALTDEDAVASFFSGWAGVLLLKFALPRRALDFGALPSSSTASARLPAPPPRSPQEEAAAASAAPSPARGASGAAAPLLGSPRGDGAAVWALVGLTASGFLLARPLLLLPQAPPHLLRRKEVAPNAERGKEPCAEGAQPAENTRALTSACSKERQEAAGPSGSSASSAPTSSRDSLDTSASRRAAAASASYSPSSTISSTAFCAHQGCLPALPALWQPPGADGGASTRAYGVLLASLADRMRPAAAAADSGAAAPPLHAPLRGRRRRGGALALRDRAVLLFHSAALMQRAATLLDARRREGAARARGLEGCPIDAERRAESSPRGDRRSAAHAHKADAAGPAAASAAASVIRMEPASQLPDALAPTSAVARAWGGLERTWYRPVKALRFLLSRHSLHEAATSALLELGGLAPGERLDDSASASPSAPHHAGPPHAVPSLARLVGSLPLLAVQPFLSEDCGSGGNSGGCAQEGAAEAAEVAEGAEAEEGGDEGALTVHEIEGRVRMLLFVTRVALRELDALRQRGLERAEAAAARAPEAARAATGRGDEGDAASLQLACADSSPGRRHHATAGHRPEGSLQPFPYRRLFAFLRQEAGKMRRTLQLGWEASVAYLCCERARRPLPLDHGLEEAAAASPATAEGPRDSPAGGLGHHRRRRSQQGGEAEAGARAASGRQREVEEEDGEVRSVSVLFPCCGGSASRASAPSALDRYRLPASRTSGSSRLADAQAVVAVRNPLFAPVPGCACDLFDCLFARPSSSIWRAEMARRASPVAAPRCPSDAAPYEPMNAYVETLRLLQAQLSACGRARAVASSQTPGLSSGAVSRGGDEAATEAERQAAEAEATALVPLGVVDALALELFLQHDVLLLPEPAAAAASAAASDGVSLARARPPVLRPACARTSFCFLPFVLSFRALAPLLAEEKALARVLYAQPWERILAKIQRLQQERQAELLHELFAPFPDVPVDAPQLPAPLRARPPPHTVAALQGRRGLQRLLTGLGVSDATVAYLLKRWTLTTESLTAGSQGAELPDDGADARSASVTDDEREADRERASPPSCEGLLDEDLRQGRAVLATLSRLLRELEERKRAFSLVFQRSDPAALSSRDLQEERDKQRAAEILLASLRSAGARVV</sequence>
<feature type="region of interest" description="Disordered" evidence="1">
    <location>
        <begin position="2166"/>
        <end position="2204"/>
    </location>
</feature>
<dbReference type="Proteomes" id="UP000224006">
    <property type="component" value="Chromosome XI"/>
</dbReference>
<dbReference type="KEGG" id="bbes:BESB_021800"/>
<feature type="compositionally biased region" description="Basic and acidic residues" evidence="1">
    <location>
        <begin position="1458"/>
        <end position="1481"/>
    </location>
</feature>
<feature type="compositionally biased region" description="Basic residues" evidence="1">
    <location>
        <begin position="330"/>
        <end position="342"/>
    </location>
</feature>
<gene>
    <name evidence="2" type="ORF">BESB_021800</name>
</gene>
<feature type="region of interest" description="Disordered" evidence="1">
    <location>
        <begin position="1559"/>
        <end position="1580"/>
    </location>
</feature>
<feature type="compositionally biased region" description="Basic and acidic residues" evidence="1">
    <location>
        <begin position="364"/>
        <end position="381"/>
    </location>
</feature>
<dbReference type="EMBL" id="NWUJ01000012">
    <property type="protein sequence ID" value="PFH32239.1"/>
    <property type="molecule type" value="Genomic_DNA"/>
</dbReference>
<feature type="region of interest" description="Disordered" evidence="1">
    <location>
        <begin position="434"/>
        <end position="477"/>
    </location>
</feature>
<evidence type="ECO:0000313" key="2">
    <source>
        <dbReference type="EMBL" id="PFH32239.1"/>
    </source>
</evidence>
<dbReference type="GeneID" id="40307241"/>
<feature type="compositionally biased region" description="Low complexity" evidence="1">
    <location>
        <begin position="1301"/>
        <end position="1325"/>
    </location>
</feature>
<dbReference type="InterPro" id="IPR036322">
    <property type="entry name" value="WD40_repeat_dom_sf"/>
</dbReference>
<feature type="compositionally biased region" description="Acidic residues" evidence="1">
    <location>
        <begin position="349"/>
        <end position="360"/>
    </location>
</feature>
<feature type="region of interest" description="Disordered" evidence="1">
    <location>
        <begin position="1267"/>
        <end position="1325"/>
    </location>
</feature>
<feature type="region of interest" description="Disordered" evidence="1">
    <location>
        <begin position="182"/>
        <end position="265"/>
    </location>
</feature>
<dbReference type="VEuPathDB" id="ToxoDB:BESB_021800"/>
<feature type="region of interest" description="Disordered" evidence="1">
    <location>
        <begin position="1775"/>
        <end position="1826"/>
    </location>
</feature>
<feature type="region of interest" description="Disordered" evidence="1">
    <location>
        <begin position="315"/>
        <end position="400"/>
    </location>
</feature>
<feature type="compositionally biased region" description="Basic and acidic residues" evidence="1">
    <location>
        <begin position="210"/>
        <end position="224"/>
    </location>
</feature>
<feature type="compositionally biased region" description="Low complexity" evidence="1">
    <location>
        <begin position="1775"/>
        <end position="1784"/>
    </location>
</feature>
<feature type="region of interest" description="Disordered" evidence="1">
    <location>
        <begin position="90"/>
        <end position="127"/>
    </location>
</feature>
<feature type="region of interest" description="Disordered" evidence="1">
    <location>
        <begin position="1958"/>
        <end position="1979"/>
    </location>
</feature>
<feature type="compositionally biased region" description="Acidic residues" evidence="1">
    <location>
        <begin position="1029"/>
        <end position="1039"/>
    </location>
</feature>
<name>A0A2A9M2S4_BESBE</name>
<protein>
    <submittedName>
        <fullName evidence="2">Uncharacterized protein</fullName>
    </submittedName>
</protein>
<feature type="region of interest" description="Disordered" evidence="1">
    <location>
        <begin position="568"/>
        <end position="591"/>
    </location>
</feature>
<proteinExistence type="predicted"/>
<dbReference type="OrthoDB" id="333398at2759"/>
<reference evidence="2 3" key="1">
    <citation type="submission" date="2017-09" db="EMBL/GenBank/DDBJ databases">
        <title>Genome sequencing of Besnoitia besnoiti strain Bb-Ger1.</title>
        <authorList>
            <person name="Schares G."/>
            <person name="Venepally P."/>
            <person name="Lorenzi H.A."/>
        </authorList>
    </citation>
    <scope>NUCLEOTIDE SEQUENCE [LARGE SCALE GENOMIC DNA]</scope>
    <source>
        <strain evidence="2 3">Bb-Ger1</strain>
    </source>
</reference>
<dbReference type="Gene3D" id="2.130.10.10">
    <property type="entry name" value="YVTN repeat-like/Quinoprotein amine dehydrogenase"/>
    <property type="match status" value="1"/>
</dbReference>
<keyword evidence="3" id="KW-1185">Reference proteome</keyword>
<dbReference type="SUPFAM" id="SSF50978">
    <property type="entry name" value="WD40 repeat-like"/>
    <property type="match status" value="1"/>
</dbReference>
<feature type="compositionally biased region" description="Basic residues" evidence="1">
    <location>
        <begin position="102"/>
        <end position="111"/>
    </location>
</feature>
<feature type="compositionally biased region" description="Low complexity" evidence="1">
    <location>
        <begin position="1200"/>
        <end position="1221"/>
    </location>
</feature>
<dbReference type="RefSeq" id="XP_029216248.1">
    <property type="nucleotide sequence ID" value="XM_029360889.1"/>
</dbReference>
<accession>A0A2A9M2S4</accession>
<comment type="caution">
    <text evidence="2">The sequence shown here is derived from an EMBL/GenBank/DDBJ whole genome shotgun (WGS) entry which is preliminary data.</text>
</comment>
<feature type="region of interest" description="Disordered" evidence="1">
    <location>
        <begin position="1017"/>
        <end position="1074"/>
    </location>
</feature>
<organism evidence="2 3">
    <name type="scientific">Besnoitia besnoiti</name>
    <name type="common">Apicomplexan protozoan</name>
    <dbReference type="NCBI Taxonomy" id="94643"/>
    <lineage>
        <taxon>Eukaryota</taxon>
        <taxon>Sar</taxon>
        <taxon>Alveolata</taxon>
        <taxon>Apicomplexa</taxon>
        <taxon>Conoidasida</taxon>
        <taxon>Coccidia</taxon>
        <taxon>Eucoccidiorida</taxon>
        <taxon>Eimeriorina</taxon>
        <taxon>Sarcocystidae</taxon>
        <taxon>Besnoitia</taxon>
    </lineage>
</organism>
<feature type="region of interest" description="Disordered" evidence="1">
    <location>
        <begin position="1182"/>
        <end position="1221"/>
    </location>
</feature>
<feature type="compositionally biased region" description="Low complexity" evidence="1">
    <location>
        <begin position="1803"/>
        <end position="1817"/>
    </location>
</feature>
<feature type="region of interest" description="Disordered" evidence="1">
    <location>
        <begin position="626"/>
        <end position="650"/>
    </location>
</feature>
<evidence type="ECO:0000313" key="3">
    <source>
        <dbReference type="Proteomes" id="UP000224006"/>
    </source>
</evidence>
<dbReference type="InterPro" id="IPR015943">
    <property type="entry name" value="WD40/YVTN_repeat-like_dom_sf"/>
</dbReference>